<keyword evidence="2" id="KW-0210">Decarboxylase</keyword>
<comment type="caution">
    <text evidence="10">The sequence shown here is derived from an EMBL/GenBank/DDBJ whole genome shotgun (WGS) entry which is preliminary data.</text>
</comment>
<dbReference type="AlphaFoldDB" id="A0A538SRE8"/>
<dbReference type="Pfam" id="PF02675">
    <property type="entry name" value="AdoMet_dc"/>
    <property type="match status" value="1"/>
</dbReference>
<gene>
    <name evidence="10" type="ORF">E6K72_08090</name>
</gene>
<keyword evidence="5" id="KW-0620">Polyamine biosynthesis</keyword>
<evidence type="ECO:0000256" key="9">
    <source>
        <dbReference type="ARBA" id="ARBA00023317"/>
    </source>
</evidence>
<keyword evidence="7" id="KW-0456">Lyase</keyword>
<accession>A0A538SRE8</accession>
<keyword evidence="9" id="KW-0670">Pyruvate</keyword>
<dbReference type="EMBL" id="VBOS01000283">
    <property type="protein sequence ID" value="TMQ53958.1"/>
    <property type="molecule type" value="Genomic_DNA"/>
</dbReference>
<dbReference type="Proteomes" id="UP000317716">
    <property type="component" value="Unassembled WGS sequence"/>
</dbReference>
<dbReference type="GO" id="GO:0005829">
    <property type="term" value="C:cytosol"/>
    <property type="evidence" value="ECO:0007669"/>
    <property type="project" value="TreeGrafter"/>
</dbReference>
<dbReference type="GO" id="GO:0004014">
    <property type="term" value="F:adenosylmethionine decarboxylase activity"/>
    <property type="evidence" value="ECO:0007669"/>
    <property type="project" value="InterPro"/>
</dbReference>
<evidence type="ECO:0000256" key="6">
    <source>
        <dbReference type="ARBA" id="ARBA00023145"/>
    </source>
</evidence>
<evidence type="ECO:0000256" key="4">
    <source>
        <dbReference type="ARBA" id="ARBA00023066"/>
    </source>
</evidence>
<comment type="cofactor">
    <cofactor evidence="1">
        <name>pyruvate</name>
        <dbReference type="ChEBI" id="CHEBI:15361"/>
    </cofactor>
</comment>
<organism evidence="10 11">
    <name type="scientific">Eiseniibacteriota bacterium</name>
    <dbReference type="NCBI Taxonomy" id="2212470"/>
    <lineage>
        <taxon>Bacteria</taxon>
        <taxon>Candidatus Eiseniibacteriota</taxon>
    </lineage>
</organism>
<evidence type="ECO:0000256" key="2">
    <source>
        <dbReference type="ARBA" id="ARBA00022793"/>
    </source>
</evidence>
<evidence type="ECO:0000256" key="5">
    <source>
        <dbReference type="ARBA" id="ARBA00023115"/>
    </source>
</evidence>
<evidence type="ECO:0000256" key="7">
    <source>
        <dbReference type="ARBA" id="ARBA00023239"/>
    </source>
</evidence>
<evidence type="ECO:0000313" key="10">
    <source>
        <dbReference type="EMBL" id="TMQ53958.1"/>
    </source>
</evidence>
<evidence type="ECO:0000256" key="3">
    <source>
        <dbReference type="ARBA" id="ARBA00022813"/>
    </source>
</evidence>
<dbReference type="GO" id="GO:0008295">
    <property type="term" value="P:spermidine biosynthetic process"/>
    <property type="evidence" value="ECO:0007669"/>
    <property type="project" value="UniProtKB-KW"/>
</dbReference>
<keyword evidence="8" id="KW-0704">Schiff base</keyword>
<keyword evidence="4" id="KW-0745">Spermidine biosynthesis</keyword>
<evidence type="ECO:0000256" key="8">
    <source>
        <dbReference type="ARBA" id="ARBA00023270"/>
    </source>
</evidence>
<name>A0A538SRE8_UNCEI</name>
<dbReference type="InterPro" id="IPR003826">
    <property type="entry name" value="AdoMetDC_fam_prok"/>
</dbReference>
<dbReference type="Gene3D" id="3.60.90.10">
    <property type="entry name" value="S-adenosylmethionine decarboxylase"/>
    <property type="match status" value="1"/>
</dbReference>
<dbReference type="SUPFAM" id="SSF56276">
    <property type="entry name" value="S-adenosylmethionine decarboxylase"/>
    <property type="match status" value="1"/>
</dbReference>
<evidence type="ECO:0000256" key="1">
    <source>
        <dbReference type="ARBA" id="ARBA00001928"/>
    </source>
</evidence>
<evidence type="ECO:0000313" key="11">
    <source>
        <dbReference type="Proteomes" id="UP000317716"/>
    </source>
</evidence>
<dbReference type="PANTHER" id="PTHR33866">
    <property type="entry name" value="S-ADENOSYLMETHIONINE DECARBOXYLASE PROENZYME"/>
    <property type="match status" value="1"/>
</dbReference>
<keyword evidence="6" id="KW-0865">Zymogen</keyword>
<dbReference type="PANTHER" id="PTHR33866:SF2">
    <property type="entry name" value="S-ADENOSYLMETHIONINE DECARBOXYLASE PROENZYME"/>
    <property type="match status" value="1"/>
</dbReference>
<reference evidence="10 11" key="1">
    <citation type="journal article" date="2019" name="Nat. Microbiol.">
        <title>Mediterranean grassland soil C-N compound turnover is dependent on rainfall and depth, and is mediated by genomically divergent microorganisms.</title>
        <authorList>
            <person name="Diamond S."/>
            <person name="Andeer P.F."/>
            <person name="Li Z."/>
            <person name="Crits-Christoph A."/>
            <person name="Burstein D."/>
            <person name="Anantharaman K."/>
            <person name="Lane K.R."/>
            <person name="Thomas B.C."/>
            <person name="Pan C."/>
            <person name="Northen T.R."/>
            <person name="Banfield J.F."/>
        </authorList>
    </citation>
    <scope>NUCLEOTIDE SEQUENCE [LARGE SCALE GENOMIC DNA]</scope>
    <source>
        <strain evidence="10">WS_2</strain>
    </source>
</reference>
<proteinExistence type="predicted"/>
<dbReference type="InterPro" id="IPR016067">
    <property type="entry name" value="S-AdoMet_deCO2ase_core"/>
</dbReference>
<protein>
    <submittedName>
        <fullName evidence="10">S-adenosylmethionine decarboxylase proenzyme</fullName>
    </submittedName>
</protein>
<keyword evidence="3" id="KW-0068">Autocatalytic cleavage</keyword>
<sequence>MHTSASPNGSRRLRRLEADRLNVHSAPANGASAPKAAVGFGPHLVFDGFGCPRERLEDLTALYRLLDGLPDRIRMTKIMPPYVFRHGLPEDPAGGLSGFVLIAESHISLHTFPGRGYVNADVFSCETFDVEDALAALREAFAPARVEWKLLDRGREFPKHIAASRAIVNRDRRQVKLRLGLEASR</sequence>